<feature type="region of interest" description="Disordered" evidence="1">
    <location>
        <begin position="338"/>
        <end position="399"/>
    </location>
</feature>
<evidence type="ECO:0000313" key="3">
    <source>
        <dbReference type="Proteomes" id="UP001319861"/>
    </source>
</evidence>
<dbReference type="EMBL" id="AP024525">
    <property type="protein sequence ID" value="BCT75549.1"/>
    <property type="molecule type" value="Genomic_DNA"/>
</dbReference>
<proteinExistence type="predicted"/>
<dbReference type="RefSeq" id="WP_229232280.1">
    <property type="nucleotide sequence ID" value="NZ_AP024525.1"/>
</dbReference>
<organism evidence="2 3">
    <name type="scientific">Sinomonas cyclohexanicum</name>
    <name type="common">Corynebacterium cyclohexanicum</name>
    <dbReference type="NCBI Taxonomy" id="322009"/>
    <lineage>
        <taxon>Bacteria</taxon>
        <taxon>Bacillati</taxon>
        <taxon>Actinomycetota</taxon>
        <taxon>Actinomycetes</taxon>
        <taxon>Micrococcales</taxon>
        <taxon>Micrococcaceae</taxon>
        <taxon>Sinomonas</taxon>
    </lineage>
</organism>
<feature type="compositionally biased region" description="Acidic residues" evidence="1">
    <location>
        <begin position="353"/>
        <end position="377"/>
    </location>
</feature>
<protein>
    <submittedName>
        <fullName evidence="2">Uncharacterized protein</fullName>
    </submittedName>
</protein>
<reference evidence="2 3" key="1">
    <citation type="journal article" date="2021" name="J. Biosci. Bioeng.">
        <title>Identification and characterization of a chc gene cluster responsible for the aromatization pathway of cyclohexanecarboxylate degradation in Sinomonas cyclohexanicum ATCC 51369.</title>
        <authorList>
            <person name="Yamamoto T."/>
            <person name="Hasegawa Y."/>
            <person name="Lau P.C.K."/>
            <person name="Iwaki H."/>
        </authorList>
    </citation>
    <scope>NUCLEOTIDE SEQUENCE [LARGE SCALE GENOMIC DNA]</scope>
    <source>
        <strain evidence="2 3">ATCC 51369</strain>
    </source>
</reference>
<evidence type="ECO:0000256" key="1">
    <source>
        <dbReference type="SAM" id="MobiDB-lite"/>
    </source>
</evidence>
<feature type="region of interest" description="Disordered" evidence="1">
    <location>
        <begin position="448"/>
        <end position="473"/>
    </location>
</feature>
<sequence>MTDHAPDEMTELYDADIDRVDLVGRAANGHRFLIAKSGGGMVPAGTVRDLIKRDIPAKERDSLPDSDFAGPDRSFPIAEPEDVAAAAHSLGRAKGDRDAIKAKIISIAHRKGASFVAQLPDTWKEGDVAKADAPTDLTEPLAVEGTPITPGDRDWEATDAATARKWIAVLTRAKHAVDLLTTREQIEAAAGDPDDFWDALDLSEACCAIDHAIGVLAVYAAGEDGEVMAADDAAVLKAAAAIDPDVLATIEGLAPVVKTGRALPAPDGTALKDAATAVAGTLAALPHAPQPTTQVEKETPVAEQQTPETPAAEAETLTKADTLTAVYDAAGHLIGVVAPDSITPVEPGPTAEDTAEDTDEDEPVEDAAADAPADGDETERTIPGTQTVQSPVEKGTGPVVTETATTTDIAAVLKELLTPLAEQIAKSADLAETVQALQERVEKFGALPDDRRSPLLNGATGTPGLAERDPATDPHADLRKAAAEARTQSDVIKTHKDLALAQLKDALTGGGTAHFNNVADRF</sequence>
<feature type="region of interest" description="Disordered" evidence="1">
    <location>
        <begin position="286"/>
        <end position="314"/>
    </location>
</feature>
<feature type="region of interest" description="Disordered" evidence="1">
    <location>
        <begin position="55"/>
        <end position="74"/>
    </location>
</feature>
<gene>
    <name evidence="2" type="ORF">SCMU_13910</name>
</gene>
<accession>A0ABN6FG29</accession>
<evidence type="ECO:0000313" key="2">
    <source>
        <dbReference type="EMBL" id="BCT75549.1"/>
    </source>
</evidence>
<keyword evidence="3" id="KW-1185">Reference proteome</keyword>
<dbReference type="Proteomes" id="UP001319861">
    <property type="component" value="Chromosome"/>
</dbReference>
<name>A0ABN6FG29_SINCY</name>